<dbReference type="PANTHER" id="PTHR12677">
    <property type="entry name" value="GOLGI APPARATUS MEMBRANE PROTEIN TVP38-RELATED"/>
    <property type="match status" value="1"/>
</dbReference>
<dbReference type="RefSeq" id="WP_245998786.1">
    <property type="nucleotide sequence ID" value="NZ_CP033897.1"/>
</dbReference>
<dbReference type="KEGG" id="cgk:CGERO_05680"/>
<gene>
    <name evidence="9" type="ORF">CGERO_05680</name>
</gene>
<feature type="transmembrane region" description="Helical" evidence="7">
    <location>
        <begin position="206"/>
        <end position="223"/>
    </location>
</feature>
<evidence type="ECO:0000256" key="4">
    <source>
        <dbReference type="ARBA" id="ARBA00022692"/>
    </source>
</evidence>
<dbReference type="AlphaFoldDB" id="A0A3G6J0Y0"/>
<dbReference type="InterPro" id="IPR015414">
    <property type="entry name" value="TMEM64"/>
</dbReference>
<dbReference type="EMBL" id="CP033897">
    <property type="protein sequence ID" value="AZA11443.1"/>
    <property type="molecule type" value="Genomic_DNA"/>
</dbReference>
<keyword evidence="3 7" id="KW-1003">Cell membrane</keyword>
<evidence type="ECO:0000313" key="9">
    <source>
        <dbReference type="EMBL" id="AZA11443.1"/>
    </source>
</evidence>
<protein>
    <recommendedName>
        <fullName evidence="7">TVP38/TMEM64 family membrane protein</fullName>
    </recommendedName>
</protein>
<keyword evidence="6 7" id="KW-0472">Membrane</keyword>
<feature type="transmembrane region" description="Helical" evidence="7">
    <location>
        <begin position="97"/>
        <end position="116"/>
    </location>
</feature>
<organism evidence="9 10">
    <name type="scientific">Corynebacterium gerontici</name>
    <dbReference type="NCBI Taxonomy" id="2079234"/>
    <lineage>
        <taxon>Bacteria</taxon>
        <taxon>Bacillati</taxon>
        <taxon>Actinomycetota</taxon>
        <taxon>Actinomycetes</taxon>
        <taxon>Mycobacteriales</taxon>
        <taxon>Corynebacteriaceae</taxon>
        <taxon>Corynebacterium</taxon>
    </lineage>
</organism>
<evidence type="ECO:0000259" key="8">
    <source>
        <dbReference type="Pfam" id="PF09335"/>
    </source>
</evidence>
<evidence type="ECO:0000256" key="6">
    <source>
        <dbReference type="ARBA" id="ARBA00023136"/>
    </source>
</evidence>
<keyword evidence="10" id="KW-1185">Reference proteome</keyword>
<feature type="transmembrane region" description="Helical" evidence="7">
    <location>
        <begin position="25"/>
        <end position="44"/>
    </location>
</feature>
<evidence type="ECO:0000256" key="1">
    <source>
        <dbReference type="ARBA" id="ARBA00004651"/>
    </source>
</evidence>
<proteinExistence type="inferred from homology"/>
<evidence type="ECO:0000313" key="10">
    <source>
        <dbReference type="Proteomes" id="UP000271587"/>
    </source>
</evidence>
<sequence length="240" mass="25848">MSSLFQATMQLFRDGINTFRTWSRWRQLTLFIAITLAVFTTLVVDVPDLQTLQQWALATGAWFPALFVSLYIGITQFPIPRTVMTLSAGVLFGPKLGIVLALLATTLSAGLSMLLIRQLFGGSVRPQSSHPLFHGIQVRLQERGWLAITSLRMIAAVPFSLLNYAAALSPISLLGFCVATFIGSAPGTIVTVALGNSFAHEFSAQSVLPVLGIATLGCLGLLLDATLPLQSETEIVKSEI</sequence>
<keyword evidence="4 7" id="KW-0812">Transmembrane</keyword>
<dbReference type="Proteomes" id="UP000271587">
    <property type="component" value="Chromosome"/>
</dbReference>
<feature type="transmembrane region" description="Helical" evidence="7">
    <location>
        <begin position="171"/>
        <end position="194"/>
    </location>
</feature>
<reference evidence="9 10" key="1">
    <citation type="submission" date="2018-11" db="EMBL/GenBank/DDBJ databases">
        <authorList>
            <person name="Kleinhagauer T."/>
            <person name="Glaeser S.P."/>
            <person name="Spergser J."/>
            <person name="Ruckert C."/>
            <person name="Kaempfer P."/>
            <person name="Busse H.-J."/>
        </authorList>
    </citation>
    <scope>NUCLEOTIDE SEQUENCE [LARGE SCALE GENOMIC DNA]</scope>
    <source>
        <strain evidence="9 10">W8</strain>
    </source>
</reference>
<dbReference type="PANTHER" id="PTHR12677:SF59">
    <property type="entry name" value="GOLGI APPARATUS MEMBRANE PROTEIN TVP38-RELATED"/>
    <property type="match status" value="1"/>
</dbReference>
<evidence type="ECO:0000256" key="7">
    <source>
        <dbReference type="RuleBase" id="RU366058"/>
    </source>
</evidence>
<comment type="similarity">
    <text evidence="2 7">Belongs to the TVP38/TMEM64 family.</text>
</comment>
<comment type="subcellular location">
    <subcellularLocation>
        <location evidence="1 7">Cell membrane</location>
        <topology evidence="1 7">Multi-pass membrane protein</topology>
    </subcellularLocation>
</comment>
<feature type="transmembrane region" description="Helical" evidence="7">
    <location>
        <begin position="56"/>
        <end position="77"/>
    </location>
</feature>
<evidence type="ECO:0000256" key="5">
    <source>
        <dbReference type="ARBA" id="ARBA00022989"/>
    </source>
</evidence>
<feature type="domain" description="VTT" evidence="8">
    <location>
        <begin position="79"/>
        <end position="196"/>
    </location>
</feature>
<feature type="transmembrane region" description="Helical" evidence="7">
    <location>
        <begin position="145"/>
        <end position="165"/>
    </location>
</feature>
<accession>A0A3G6J0Y0</accession>
<keyword evidence="5 7" id="KW-1133">Transmembrane helix</keyword>
<evidence type="ECO:0000256" key="3">
    <source>
        <dbReference type="ARBA" id="ARBA00022475"/>
    </source>
</evidence>
<evidence type="ECO:0000256" key="2">
    <source>
        <dbReference type="ARBA" id="ARBA00008640"/>
    </source>
</evidence>
<dbReference type="GO" id="GO:0005886">
    <property type="term" value="C:plasma membrane"/>
    <property type="evidence" value="ECO:0007669"/>
    <property type="project" value="UniProtKB-SubCell"/>
</dbReference>
<name>A0A3G6J0Y0_9CORY</name>
<dbReference type="Pfam" id="PF09335">
    <property type="entry name" value="VTT_dom"/>
    <property type="match status" value="1"/>
</dbReference>
<dbReference type="InterPro" id="IPR032816">
    <property type="entry name" value="VTT_dom"/>
</dbReference>